<name>A0A1X2LPG5_9MYCO</name>
<organism evidence="1 2">
    <name type="scientific">Mycobacterium decipiens</name>
    <dbReference type="NCBI Taxonomy" id="1430326"/>
    <lineage>
        <taxon>Bacteria</taxon>
        <taxon>Bacillati</taxon>
        <taxon>Actinomycetota</taxon>
        <taxon>Actinomycetes</taxon>
        <taxon>Mycobacteriales</taxon>
        <taxon>Mycobacteriaceae</taxon>
        <taxon>Mycobacterium</taxon>
    </lineage>
</organism>
<keyword evidence="2" id="KW-1185">Reference proteome</keyword>
<proteinExistence type="predicted"/>
<dbReference type="Proteomes" id="UP000193247">
    <property type="component" value="Unassembled WGS sequence"/>
</dbReference>
<reference evidence="1 2" key="1">
    <citation type="submission" date="2017-04" db="EMBL/GenBank/DDBJ databases">
        <title>The new phylogeny of genus Mycobacterium.</title>
        <authorList>
            <person name="Tortoli E."/>
            <person name="Trovato A."/>
            <person name="Cirillo D.M."/>
        </authorList>
    </citation>
    <scope>NUCLEOTIDE SEQUENCE [LARGE SCALE GENOMIC DNA]</scope>
    <source>
        <strain evidence="1 2">TBL 1200985</strain>
    </source>
</reference>
<dbReference type="STRING" id="1430326.B8W66_21980"/>
<comment type="caution">
    <text evidence="1">The sequence shown here is derived from an EMBL/GenBank/DDBJ whole genome shotgun (WGS) entry which is preliminary data.</text>
</comment>
<dbReference type="AlphaFoldDB" id="A0A1X2LPG5"/>
<evidence type="ECO:0000313" key="1">
    <source>
        <dbReference type="EMBL" id="OSC37120.1"/>
    </source>
</evidence>
<sequence>MRNVFPCSGRVLLSRSPANVIWGTCCERSGMLVTTVSLLVNQGAGKKSPRPATMDGGWIQGLRSCRSIEPVGQLSKGWP</sequence>
<protein>
    <submittedName>
        <fullName evidence="1">Uncharacterized protein</fullName>
    </submittedName>
</protein>
<accession>A0A1X2LPG5</accession>
<gene>
    <name evidence="1" type="ORF">B8W66_21980</name>
</gene>
<dbReference type="EMBL" id="NCXP01000047">
    <property type="protein sequence ID" value="OSC37120.1"/>
    <property type="molecule type" value="Genomic_DNA"/>
</dbReference>
<evidence type="ECO:0000313" key="2">
    <source>
        <dbReference type="Proteomes" id="UP000193247"/>
    </source>
</evidence>